<proteinExistence type="inferred from homology"/>
<organism evidence="3 4">
    <name type="scientific">Caulifigura coniformis</name>
    <dbReference type="NCBI Taxonomy" id="2527983"/>
    <lineage>
        <taxon>Bacteria</taxon>
        <taxon>Pseudomonadati</taxon>
        <taxon>Planctomycetota</taxon>
        <taxon>Planctomycetia</taxon>
        <taxon>Planctomycetales</taxon>
        <taxon>Planctomycetaceae</taxon>
        <taxon>Caulifigura</taxon>
    </lineage>
</organism>
<dbReference type="SUPFAM" id="SSF82649">
    <property type="entry name" value="SufE/NifU"/>
    <property type="match status" value="1"/>
</dbReference>
<keyword evidence="4" id="KW-1185">Reference proteome</keyword>
<evidence type="ECO:0000313" key="4">
    <source>
        <dbReference type="Proteomes" id="UP000315700"/>
    </source>
</evidence>
<dbReference type="PANTHER" id="PTHR43597:SF5">
    <property type="entry name" value="SUFE-LIKE PROTEIN 2, CHLOROPLASTIC"/>
    <property type="match status" value="1"/>
</dbReference>
<dbReference type="Pfam" id="PF02657">
    <property type="entry name" value="SufE"/>
    <property type="match status" value="1"/>
</dbReference>
<dbReference type="KEGG" id="ccos:Pan44_34870"/>
<dbReference type="InterPro" id="IPR003808">
    <property type="entry name" value="Fe-S_metab-assoc_dom"/>
</dbReference>
<protein>
    <submittedName>
        <fullName evidence="3">Cysteine desulfuration protein SufE</fullName>
    </submittedName>
</protein>
<dbReference type="RefSeq" id="WP_145031242.1">
    <property type="nucleotide sequence ID" value="NZ_CP036271.1"/>
</dbReference>
<comment type="similarity">
    <text evidence="1">Belongs to the SufE family.</text>
</comment>
<dbReference type="FunCoup" id="A0A517SH34">
    <property type="interactions" value="51"/>
</dbReference>
<reference evidence="3 4" key="1">
    <citation type="submission" date="2019-02" db="EMBL/GenBank/DDBJ databases">
        <title>Deep-cultivation of Planctomycetes and their phenomic and genomic characterization uncovers novel biology.</title>
        <authorList>
            <person name="Wiegand S."/>
            <person name="Jogler M."/>
            <person name="Boedeker C."/>
            <person name="Pinto D."/>
            <person name="Vollmers J."/>
            <person name="Rivas-Marin E."/>
            <person name="Kohn T."/>
            <person name="Peeters S.H."/>
            <person name="Heuer A."/>
            <person name="Rast P."/>
            <person name="Oberbeckmann S."/>
            <person name="Bunk B."/>
            <person name="Jeske O."/>
            <person name="Meyerdierks A."/>
            <person name="Storesund J.E."/>
            <person name="Kallscheuer N."/>
            <person name="Luecker S."/>
            <person name="Lage O.M."/>
            <person name="Pohl T."/>
            <person name="Merkel B.J."/>
            <person name="Hornburger P."/>
            <person name="Mueller R.-W."/>
            <person name="Bruemmer F."/>
            <person name="Labrenz M."/>
            <person name="Spormann A.M."/>
            <person name="Op den Camp H."/>
            <person name="Overmann J."/>
            <person name="Amann R."/>
            <person name="Jetten M.S.M."/>
            <person name="Mascher T."/>
            <person name="Medema M.H."/>
            <person name="Devos D.P."/>
            <person name="Kaster A.-K."/>
            <person name="Ovreas L."/>
            <person name="Rohde M."/>
            <person name="Galperin M.Y."/>
            <person name="Jogler C."/>
        </authorList>
    </citation>
    <scope>NUCLEOTIDE SEQUENCE [LARGE SCALE GENOMIC DNA]</scope>
    <source>
        <strain evidence="3 4">Pan44</strain>
    </source>
</reference>
<gene>
    <name evidence="3" type="primary">sufE</name>
    <name evidence="3" type="ORF">Pan44_34870</name>
</gene>
<dbReference type="AlphaFoldDB" id="A0A517SH34"/>
<dbReference type="OrthoDB" id="9799320at2"/>
<evidence type="ECO:0000313" key="3">
    <source>
        <dbReference type="EMBL" id="QDT55444.1"/>
    </source>
</evidence>
<dbReference type="InParanoid" id="A0A517SH34"/>
<dbReference type="EMBL" id="CP036271">
    <property type="protein sequence ID" value="QDT55444.1"/>
    <property type="molecule type" value="Genomic_DNA"/>
</dbReference>
<sequence length="146" mass="16221">MPALDMTLEELLEEFEHLPDWGDRCDFLIDLGMELPKLDAAEKVEANRVLGCQSSVWMVADVQDDGPEPRLAIRAQSDSMFVSGLIAIVLLLFDGKTPGEILEADPDALFERLDLKRHLSSQRRNGMNGMVQRIRALAAQAARATT</sequence>
<dbReference type="Gene3D" id="3.90.1010.10">
    <property type="match status" value="1"/>
</dbReference>
<evidence type="ECO:0000259" key="2">
    <source>
        <dbReference type="Pfam" id="PF02657"/>
    </source>
</evidence>
<accession>A0A517SH34</accession>
<name>A0A517SH34_9PLAN</name>
<feature type="domain" description="Fe-S metabolism associated" evidence="2">
    <location>
        <begin position="13"/>
        <end position="136"/>
    </location>
</feature>
<dbReference type="PANTHER" id="PTHR43597">
    <property type="entry name" value="SULFUR ACCEPTOR PROTEIN CSDE"/>
    <property type="match status" value="1"/>
</dbReference>
<evidence type="ECO:0000256" key="1">
    <source>
        <dbReference type="ARBA" id="ARBA00010282"/>
    </source>
</evidence>
<dbReference type="Proteomes" id="UP000315700">
    <property type="component" value="Chromosome"/>
</dbReference>